<evidence type="ECO:0000313" key="1">
    <source>
        <dbReference type="EMBL" id="TCJ30430.1"/>
    </source>
</evidence>
<comment type="caution">
    <text evidence="1">The sequence shown here is derived from an EMBL/GenBank/DDBJ whole genome shotgun (WGS) entry which is preliminary data.</text>
</comment>
<keyword evidence="2" id="KW-1185">Reference proteome</keyword>
<evidence type="ECO:0000313" key="2">
    <source>
        <dbReference type="Proteomes" id="UP000295453"/>
    </source>
</evidence>
<dbReference type="RefSeq" id="WP_131581930.1">
    <property type="nucleotide sequence ID" value="NZ_SJZJ01000004.1"/>
</dbReference>
<organism evidence="1 2">
    <name type="scientific">Nocardioides jejuensis</name>
    <dbReference type="NCBI Taxonomy" id="2502782"/>
    <lineage>
        <taxon>Bacteria</taxon>
        <taxon>Bacillati</taxon>
        <taxon>Actinomycetota</taxon>
        <taxon>Actinomycetes</taxon>
        <taxon>Propionibacteriales</taxon>
        <taxon>Nocardioidaceae</taxon>
        <taxon>Nocardioides</taxon>
    </lineage>
</organism>
<reference evidence="1 2" key="1">
    <citation type="submission" date="2019-03" db="EMBL/GenBank/DDBJ databases">
        <authorList>
            <person name="Kim M.K.M."/>
        </authorList>
    </citation>
    <scope>NUCLEOTIDE SEQUENCE [LARGE SCALE GENOMIC DNA]</scope>
    <source>
        <strain evidence="1 2">18JY15-6</strain>
    </source>
</reference>
<dbReference type="AlphaFoldDB" id="A0A4R1CGS3"/>
<dbReference type="Pfam" id="PF19866">
    <property type="entry name" value="DUF6339"/>
    <property type="match status" value="1"/>
</dbReference>
<dbReference type="Proteomes" id="UP000295453">
    <property type="component" value="Unassembled WGS sequence"/>
</dbReference>
<sequence length="229" mass="25102">MSEARLGEIAAAHQGGGLVAVSKHAAFEHERSVPVATGRVATVQEIRALRTAVCSAMSHWIERGTLGADAARFDSELGVVLHHELQIVPSDAAHEDTWSFLTLMVFPDLATLRFPGLHKDRMVGTPRNALRRVWQRQEVLGDWLQTADAPLGEDELVGLFERSAMVRNRRLARITAGIVAAHDGANRSAWARNFYKAVTFQTGMRMLDVLDDAALTDLLTQTAAQVTVD</sequence>
<proteinExistence type="predicted"/>
<gene>
    <name evidence="1" type="ORF">EPD65_04320</name>
</gene>
<dbReference type="OrthoDB" id="9813719at2"/>
<dbReference type="InterPro" id="IPR045920">
    <property type="entry name" value="DUF6339"/>
</dbReference>
<protein>
    <submittedName>
        <fullName evidence="1">Uncharacterized protein</fullName>
    </submittedName>
</protein>
<accession>A0A4R1CGS3</accession>
<name>A0A4R1CGS3_9ACTN</name>
<dbReference type="EMBL" id="SJZJ01000004">
    <property type="protein sequence ID" value="TCJ30430.1"/>
    <property type="molecule type" value="Genomic_DNA"/>
</dbReference>